<dbReference type="RefSeq" id="XP_016588480.1">
    <property type="nucleotide sequence ID" value="XM_016737114.1"/>
</dbReference>
<dbReference type="PROSITE" id="PS50297">
    <property type="entry name" value="ANK_REP_REGION"/>
    <property type="match status" value="1"/>
</dbReference>
<dbReference type="KEGG" id="ssck:SPSK_10855"/>
<keyword evidence="2 3" id="KW-0040">ANK repeat</keyword>
<evidence type="ECO:0000313" key="5">
    <source>
        <dbReference type="EMBL" id="KJR85804.1"/>
    </source>
</evidence>
<dbReference type="SUPFAM" id="SSF48403">
    <property type="entry name" value="Ankyrin repeat"/>
    <property type="match status" value="1"/>
</dbReference>
<evidence type="ECO:0000256" key="2">
    <source>
        <dbReference type="ARBA" id="ARBA00023043"/>
    </source>
</evidence>
<dbReference type="AlphaFoldDB" id="A0A0F2M9P3"/>
<dbReference type="Gene3D" id="1.25.40.20">
    <property type="entry name" value="Ankyrin repeat-containing domain"/>
    <property type="match status" value="1"/>
</dbReference>
<protein>
    <submittedName>
        <fullName evidence="5">Ankyrin</fullName>
    </submittedName>
</protein>
<feature type="repeat" description="ANK" evidence="3">
    <location>
        <begin position="73"/>
        <end position="105"/>
    </location>
</feature>
<evidence type="ECO:0000256" key="3">
    <source>
        <dbReference type="PROSITE-ProRule" id="PRU00023"/>
    </source>
</evidence>
<evidence type="ECO:0000256" key="4">
    <source>
        <dbReference type="SAM" id="MobiDB-lite"/>
    </source>
</evidence>
<reference evidence="5 6" key="2">
    <citation type="journal article" date="2015" name="Eukaryot. Cell">
        <title>Asexual propagation of a virulent clone complex in a human and feline outbreak of sporotrichosis.</title>
        <authorList>
            <person name="Teixeira Mde M."/>
            <person name="Rodrigues A.M."/>
            <person name="Tsui C.K."/>
            <person name="de Almeida L.G."/>
            <person name="Van Diepeningen A.D."/>
            <person name="van den Ende B.G."/>
            <person name="Fernandes G.F."/>
            <person name="Kano R."/>
            <person name="Hamelin R.C."/>
            <person name="Lopes-Bezerra L.M."/>
            <person name="Vasconcelos A.T."/>
            <person name="de Hoog S."/>
            <person name="de Camargo Z.P."/>
            <person name="Felipe M.S."/>
        </authorList>
    </citation>
    <scope>NUCLEOTIDE SEQUENCE [LARGE SCALE GENOMIC DNA]</scope>
    <source>
        <strain evidence="5 6">1099-18</strain>
    </source>
</reference>
<dbReference type="Proteomes" id="UP000033710">
    <property type="component" value="Unassembled WGS sequence"/>
</dbReference>
<keyword evidence="1" id="KW-0677">Repeat</keyword>
<dbReference type="PANTHER" id="PTHR24171">
    <property type="entry name" value="ANKYRIN REPEAT DOMAIN-CONTAINING PROTEIN 39-RELATED"/>
    <property type="match status" value="1"/>
</dbReference>
<gene>
    <name evidence="5" type="ORF">SPSK_10855</name>
</gene>
<dbReference type="InterPro" id="IPR036770">
    <property type="entry name" value="Ankyrin_rpt-contain_sf"/>
</dbReference>
<dbReference type="PROSITE" id="PS50088">
    <property type="entry name" value="ANK_REPEAT"/>
    <property type="match status" value="2"/>
</dbReference>
<feature type="repeat" description="ANK" evidence="3">
    <location>
        <begin position="106"/>
        <end position="138"/>
    </location>
</feature>
<organism evidence="5 6">
    <name type="scientific">Sporothrix schenckii 1099-18</name>
    <dbReference type="NCBI Taxonomy" id="1397361"/>
    <lineage>
        <taxon>Eukaryota</taxon>
        <taxon>Fungi</taxon>
        <taxon>Dikarya</taxon>
        <taxon>Ascomycota</taxon>
        <taxon>Pezizomycotina</taxon>
        <taxon>Sordariomycetes</taxon>
        <taxon>Sordariomycetidae</taxon>
        <taxon>Ophiostomatales</taxon>
        <taxon>Ophiostomataceae</taxon>
        <taxon>Sporothrix</taxon>
    </lineage>
</organism>
<comment type="caution">
    <text evidence="5">The sequence shown here is derived from an EMBL/GenBank/DDBJ whole genome shotgun (WGS) entry which is preliminary data.</text>
</comment>
<dbReference type="InterPro" id="IPR002110">
    <property type="entry name" value="Ankyrin_rpt"/>
</dbReference>
<proteinExistence type="predicted"/>
<feature type="region of interest" description="Disordered" evidence="4">
    <location>
        <begin position="1"/>
        <end position="37"/>
    </location>
</feature>
<sequence length="168" mass="18185">MSDTKQQTQHGEQEQEQQQQQQQHQPQQQQPQGLPDEAIALASRLYNGARAGDLALFQQALPAGLPANLANEKGDSLLMLAAYYGHANLVRLLLHHGADPNRLNDKGQSPLAGAVFKAEDAVIEALLEGGADPEFGSPTPLETIVMFRQEDKWRAAFEAAPGRGQAGK</sequence>
<accession>A0A0F2M9P3</accession>
<dbReference type="EMBL" id="AXCR01000007">
    <property type="protein sequence ID" value="KJR85804.1"/>
    <property type="molecule type" value="Genomic_DNA"/>
</dbReference>
<dbReference type="SMART" id="SM00248">
    <property type="entry name" value="ANK"/>
    <property type="match status" value="2"/>
</dbReference>
<evidence type="ECO:0000256" key="1">
    <source>
        <dbReference type="ARBA" id="ARBA00022737"/>
    </source>
</evidence>
<dbReference type="VEuPathDB" id="FungiDB:SPSK_10855"/>
<dbReference type="OrthoDB" id="366390at2759"/>
<dbReference type="Pfam" id="PF12796">
    <property type="entry name" value="Ank_2"/>
    <property type="match status" value="1"/>
</dbReference>
<dbReference type="GeneID" id="27672391"/>
<reference evidence="5 6" key="1">
    <citation type="journal article" date="2014" name="BMC Genomics">
        <title>Comparative genomics of the major fungal agents of human and animal Sporotrichosis: Sporothrix schenckii and Sporothrix brasiliensis.</title>
        <authorList>
            <person name="Teixeira M.M."/>
            <person name="de Almeida L.G."/>
            <person name="Kubitschek-Barreira P."/>
            <person name="Alves F.L."/>
            <person name="Kioshima E.S."/>
            <person name="Abadio A.K."/>
            <person name="Fernandes L."/>
            <person name="Derengowski L.S."/>
            <person name="Ferreira K.S."/>
            <person name="Souza R.C."/>
            <person name="Ruiz J.C."/>
            <person name="de Andrade N.C."/>
            <person name="Paes H.C."/>
            <person name="Nicola A.M."/>
            <person name="Albuquerque P."/>
            <person name="Gerber A.L."/>
            <person name="Martins V.P."/>
            <person name="Peconick L.D."/>
            <person name="Neto A.V."/>
            <person name="Chaucanez C.B."/>
            <person name="Silva P.A."/>
            <person name="Cunha O.L."/>
            <person name="de Oliveira F.F."/>
            <person name="dos Santos T.C."/>
            <person name="Barros A.L."/>
            <person name="Soares M.A."/>
            <person name="de Oliveira L.M."/>
            <person name="Marini M.M."/>
            <person name="Villalobos-Duno H."/>
            <person name="Cunha M.M."/>
            <person name="de Hoog S."/>
            <person name="da Silveira J.F."/>
            <person name="Henrissat B."/>
            <person name="Nino-Vega G.A."/>
            <person name="Cisalpino P.S."/>
            <person name="Mora-Montes H.M."/>
            <person name="Almeida S.R."/>
            <person name="Stajich J.E."/>
            <person name="Lopes-Bezerra L.M."/>
            <person name="Vasconcelos A.T."/>
            <person name="Felipe M.S."/>
        </authorList>
    </citation>
    <scope>NUCLEOTIDE SEQUENCE [LARGE SCALE GENOMIC DNA]</scope>
    <source>
        <strain evidence="5 6">1099-18</strain>
    </source>
</reference>
<evidence type="ECO:0000313" key="6">
    <source>
        <dbReference type="Proteomes" id="UP000033710"/>
    </source>
</evidence>
<feature type="compositionally biased region" description="Low complexity" evidence="4">
    <location>
        <begin position="1"/>
        <end position="33"/>
    </location>
</feature>
<name>A0A0F2M9P3_SPOSC</name>